<keyword evidence="12" id="KW-1185">Reference proteome</keyword>
<feature type="transmembrane region" description="Helical" evidence="9">
    <location>
        <begin position="34"/>
        <end position="53"/>
    </location>
</feature>
<sequence length="542" mass="57869">MTQSPRSHKLRGAAGLVLAGAVHALTFSPGPLPDWALAATQVLMLAIAARVTLYAPSAKQAWLRGWLFSFATYALGLYWIFISLHRYGDLAAPLAVAAVLALSAFLALFPATAGALARRYAPLDPGSPPARILSATLAWAAMWAAFEWLRAVLLTGFPWLNIGYAQIDGPISGWAPLLGVHGMAFLAAFVAAALASLWQPSRKSGTGSRHALAAGIALALAAAGWPLSRIDWSAPSGDPLNVRLVQGNIEQSQKFDPALLDQSLVRHLDLASMPPAPGVPAPQLTILPETVLPIFQDQLDPRVWEVWRGLAAQRNTVIAMGVPLHDRVNGRDRYTNSVMGFDGNTPVEQLVAGSTAMRYDKRHLVPWGEYVPPGFHWFVEMLNIPLGDFDRGAERQTPFAVGGQHIAFNICYEDLFGPDLLPALLPGPNGEPGATILVNVSNLGWFGDSWALRQHLQIGRLRTMETARPMLTATNTGITAAIDAKGHVAAQLAPLQAGVLPVAVQGMTGLTPYARFGDKTALALIGLALIAAVGSGRKTRRA</sequence>
<gene>
    <name evidence="9 11" type="primary">lnt</name>
    <name evidence="11" type="ORF">LMG26858_04974</name>
</gene>
<evidence type="ECO:0000259" key="10">
    <source>
        <dbReference type="PROSITE" id="PS50263"/>
    </source>
</evidence>
<evidence type="ECO:0000256" key="5">
    <source>
        <dbReference type="ARBA" id="ARBA00022692"/>
    </source>
</evidence>
<feature type="transmembrane region" description="Helical" evidence="9">
    <location>
        <begin position="210"/>
        <end position="227"/>
    </location>
</feature>
<protein>
    <recommendedName>
        <fullName evidence="9">Apolipoprotein N-acyltransferase</fullName>
        <shortName evidence="9">ALP N-acyltransferase</shortName>
        <ecNumber evidence="9">2.3.1.269</ecNumber>
    </recommendedName>
</protein>
<feature type="domain" description="CN hydrolase" evidence="10">
    <location>
        <begin position="245"/>
        <end position="506"/>
    </location>
</feature>
<dbReference type="Pfam" id="PF20154">
    <property type="entry name" value="LNT_N"/>
    <property type="match status" value="1"/>
</dbReference>
<reference evidence="11 12" key="1">
    <citation type="submission" date="2020-04" db="EMBL/GenBank/DDBJ databases">
        <authorList>
            <person name="De Canck E."/>
        </authorList>
    </citation>
    <scope>NUCLEOTIDE SEQUENCE [LARGE SCALE GENOMIC DNA]</scope>
    <source>
        <strain evidence="11 12">LMG 26858</strain>
    </source>
</reference>
<evidence type="ECO:0000313" key="11">
    <source>
        <dbReference type="EMBL" id="CAB3915297.1"/>
    </source>
</evidence>
<evidence type="ECO:0000256" key="7">
    <source>
        <dbReference type="ARBA" id="ARBA00023136"/>
    </source>
</evidence>
<proteinExistence type="inferred from homology"/>
<evidence type="ECO:0000256" key="6">
    <source>
        <dbReference type="ARBA" id="ARBA00022989"/>
    </source>
</evidence>
<evidence type="ECO:0000256" key="8">
    <source>
        <dbReference type="ARBA" id="ARBA00023315"/>
    </source>
</evidence>
<keyword evidence="11" id="KW-0449">Lipoprotein</keyword>
<dbReference type="InterPro" id="IPR003010">
    <property type="entry name" value="C-N_Hydrolase"/>
</dbReference>
<comment type="catalytic activity">
    <reaction evidence="9">
        <text>N-terminal S-1,2-diacyl-sn-glyceryl-L-cysteinyl-[lipoprotein] + a glycerophospholipid = N-acyl-S-1,2-diacyl-sn-glyceryl-L-cysteinyl-[lipoprotein] + a 2-acyl-sn-glycero-3-phospholipid + H(+)</text>
        <dbReference type="Rhea" id="RHEA:48228"/>
        <dbReference type="Rhea" id="RHEA-COMP:14681"/>
        <dbReference type="Rhea" id="RHEA-COMP:14684"/>
        <dbReference type="ChEBI" id="CHEBI:15378"/>
        <dbReference type="ChEBI" id="CHEBI:136912"/>
        <dbReference type="ChEBI" id="CHEBI:140656"/>
        <dbReference type="ChEBI" id="CHEBI:140657"/>
        <dbReference type="ChEBI" id="CHEBI:140660"/>
        <dbReference type="EC" id="2.3.1.269"/>
    </reaction>
</comment>
<feature type="transmembrane region" description="Helical" evidence="9">
    <location>
        <begin position="173"/>
        <end position="198"/>
    </location>
</feature>
<keyword evidence="8 9" id="KW-0012">Acyltransferase</keyword>
<dbReference type="RefSeq" id="WP_175209621.1">
    <property type="nucleotide sequence ID" value="NZ_CADILG010000049.1"/>
</dbReference>
<accession>A0A6S7EN48</accession>
<evidence type="ECO:0000256" key="2">
    <source>
        <dbReference type="ARBA" id="ARBA00010065"/>
    </source>
</evidence>
<keyword evidence="7 9" id="KW-0472">Membrane</keyword>
<dbReference type="AlphaFoldDB" id="A0A6S7EN48"/>
<keyword evidence="4 9" id="KW-0808">Transferase</keyword>
<comment type="subcellular location">
    <subcellularLocation>
        <location evidence="1 9">Cell membrane</location>
        <topology evidence="1 9">Multi-pass membrane protein</topology>
    </subcellularLocation>
</comment>
<evidence type="ECO:0000256" key="3">
    <source>
        <dbReference type="ARBA" id="ARBA00022475"/>
    </source>
</evidence>
<dbReference type="Proteomes" id="UP000494117">
    <property type="component" value="Unassembled WGS sequence"/>
</dbReference>
<dbReference type="UniPathway" id="UPA00666"/>
<evidence type="ECO:0000256" key="4">
    <source>
        <dbReference type="ARBA" id="ARBA00022679"/>
    </source>
</evidence>
<dbReference type="GO" id="GO:0042158">
    <property type="term" value="P:lipoprotein biosynthetic process"/>
    <property type="evidence" value="ECO:0007669"/>
    <property type="project" value="UniProtKB-UniRule"/>
</dbReference>
<keyword evidence="3 9" id="KW-1003">Cell membrane</keyword>
<keyword evidence="5 9" id="KW-0812">Transmembrane</keyword>
<dbReference type="EMBL" id="CADILG010000049">
    <property type="protein sequence ID" value="CAB3915297.1"/>
    <property type="molecule type" value="Genomic_DNA"/>
</dbReference>
<dbReference type="NCBIfam" id="TIGR00546">
    <property type="entry name" value="lnt"/>
    <property type="match status" value="1"/>
</dbReference>
<feature type="transmembrane region" description="Helical" evidence="9">
    <location>
        <begin position="65"/>
        <end position="84"/>
    </location>
</feature>
<dbReference type="Pfam" id="PF00795">
    <property type="entry name" value="CN_hydrolase"/>
    <property type="match status" value="1"/>
</dbReference>
<organism evidence="11 12">
    <name type="scientific">Achromobacter anxifer</name>
    <dbReference type="NCBI Taxonomy" id="1287737"/>
    <lineage>
        <taxon>Bacteria</taxon>
        <taxon>Pseudomonadati</taxon>
        <taxon>Pseudomonadota</taxon>
        <taxon>Betaproteobacteria</taxon>
        <taxon>Burkholderiales</taxon>
        <taxon>Alcaligenaceae</taxon>
        <taxon>Achromobacter</taxon>
    </lineage>
</organism>
<dbReference type="Gene3D" id="3.60.110.10">
    <property type="entry name" value="Carbon-nitrogen hydrolase"/>
    <property type="match status" value="1"/>
</dbReference>
<name>A0A6S7EN48_9BURK</name>
<dbReference type="EC" id="2.3.1.269" evidence="9"/>
<comment type="similarity">
    <text evidence="2 9">Belongs to the CN hydrolase family. Apolipoprotein N-acyltransferase subfamily.</text>
</comment>
<dbReference type="InterPro" id="IPR004563">
    <property type="entry name" value="Apolipo_AcylTrfase"/>
</dbReference>
<dbReference type="SUPFAM" id="SSF56317">
    <property type="entry name" value="Carbon-nitrogen hydrolase"/>
    <property type="match status" value="1"/>
</dbReference>
<evidence type="ECO:0000313" key="12">
    <source>
        <dbReference type="Proteomes" id="UP000494117"/>
    </source>
</evidence>
<dbReference type="PANTHER" id="PTHR38686">
    <property type="entry name" value="APOLIPOPROTEIN N-ACYLTRANSFERASE"/>
    <property type="match status" value="1"/>
</dbReference>
<dbReference type="GO" id="GO:0005886">
    <property type="term" value="C:plasma membrane"/>
    <property type="evidence" value="ECO:0007669"/>
    <property type="project" value="UniProtKB-SubCell"/>
</dbReference>
<comment type="pathway">
    <text evidence="9">Protein modification; lipoprotein biosynthesis (N-acyl transfer).</text>
</comment>
<feature type="transmembrane region" description="Helical" evidence="9">
    <location>
        <begin position="90"/>
        <end position="111"/>
    </location>
</feature>
<comment type="function">
    <text evidence="9">Catalyzes the phospholipid dependent N-acylation of the N-terminal cysteine of apolipoprotein, the last step in lipoprotein maturation.</text>
</comment>
<evidence type="ECO:0000256" key="1">
    <source>
        <dbReference type="ARBA" id="ARBA00004651"/>
    </source>
</evidence>
<dbReference type="PROSITE" id="PS50263">
    <property type="entry name" value="CN_HYDROLASE"/>
    <property type="match status" value="1"/>
</dbReference>
<dbReference type="GO" id="GO:0016410">
    <property type="term" value="F:N-acyltransferase activity"/>
    <property type="evidence" value="ECO:0007669"/>
    <property type="project" value="UniProtKB-UniRule"/>
</dbReference>
<dbReference type="CDD" id="cd07571">
    <property type="entry name" value="ALP_N-acyl_transferase"/>
    <property type="match status" value="1"/>
</dbReference>
<dbReference type="InterPro" id="IPR045378">
    <property type="entry name" value="LNT_N"/>
</dbReference>
<dbReference type="PANTHER" id="PTHR38686:SF1">
    <property type="entry name" value="APOLIPOPROTEIN N-ACYLTRANSFERASE"/>
    <property type="match status" value="1"/>
</dbReference>
<evidence type="ECO:0000256" key="9">
    <source>
        <dbReference type="HAMAP-Rule" id="MF_01148"/>
    </source>
</evidence>
<feature type="transmembrane region" description="Helical" evidence="9">
    <location>
        <begin position="132"/>
        <end position="153"/>
    </location>
</feature>
<dbReference type="InterPro" id="IPR036526">
    <property type="entry name" value="C-N_Hydrolase_sf"/>
</dbReference>
<dbReference type="HAMAP" id="MF_01148">
    <property type="entry name" value="Lnt"/>
    <property type="match status" value="1"/>
</dbReference>
<keyword evidence="6 9" id="KW-1133">Transmembrane helix</keyword>